<dbReference type="GO" id="GO:0003700">
    <property type="term" value="F:DNA-binding transcription factor activity"/>
    <property type="evidence" value="ECO:0007669"/>
    <property type="project" value="TreeGrafter"/>
</dbReference>
<name>A0AAV6MEM0_9ROSI</name>
<evidence type="ECO:0000256" key="3">
    <source>
        <dbReference type="PROSITE-ProRule" id="PRU00357"/>
    </source>
</evidence>
<comment type="caution">
    <text evidence="6">The sequence shown here is derived from an EMBL/GenBank/DDBJ whole genome shotgun (WGS) entry which is preliminary data.</text>
</comment>
<protein>
    <submittedName>
        <fullName evidence="6">Zinc finger protein CO3</fullName>
    </submittedName>
</protein>
<reference evidence="6 7" key="1">
    <citation type="journal article" date="2021" name="Hortic Res">
        <title>The domestication of Cucurbita argyrosperma as revealed by the genome of its wild relative.</title>
        <authorList>
            <person name="Barrera-Redondo J."/>
            <person name="Sanchez-de la Vega G."/>
            <person name="Aguirre-Liguori J.A."/>
            <person name="Castellanos-Morales G."/>
            <person name="Gutierrez-Guerrero Y.T."/>
            <person name="Aguirre-Dugua X."/>
            <person name="Aguirre-Planter E."/>
            <person name="Tenaillon M.I."/>
            <person name="Lira-Saade R."/>
            <person name="Eguiarte L.E."/>
        </authorList>
    </citation>
    <scope>NUCLEOTIDE SEQUENCE [LARGE SCALE GENOMIC DNA]</scope>
    <source>
        <strain evidence="6">JBR-2021</strain>
    </source>
</reference>
<feature type="domain" description="CCT" evidence="5">
    <location>
        <begin position="255"/>
        <end position="297"/>
    </location>
</feature>
<sequence length="346" mass="39534">MTYFPGILEKAFSWLLLFFKALEMYAETEHLLPYFQNFSDEFQLAKDFCKTHKLDSPLSNMVQTSTVCEYNMGGEGDLFKAPEPIIEESFSGLDPMMAAISMMSCGNTNISLEGLEDADFESLQSDQLLSEVYYECEKDLLEKAAIQTPISEVLDLKDQISKTDEHRIPENKPVLDATLQKSVSSGCLRSMEWIPGPAMKSSLLDFSGMDINEVYGMRRAYSENDIKTLNNGNRSQFHSPLERPLLVSNCTAEERKEKLSRYRNKKTKRNFGRKIKYACRKALADSQPRIRGRFAKTEECRSSPARRLCLAPENGQLPWRGLLRVTDQEQKQATSRHTMHQCAEEQ</sequence>
<dbReference type="InterPro" id="IPR010402">
    <property type="entry name" value="CCT_domain"/>
</dbReference>
<feature type="signal peptide" evidence="4">
    <location>
        <begin position="1"/>
        <end position="28"/>
    </location>
</feature>
<organism evidence="6 7">
    <name type="scientific">Cucurbita argyrosperma subsp. sororia</name>
    <dbReference type="NCBI Taxonomy" id="37648"/>
    <lineage>
        <taxon>Eukaryota</taxon>
        <taxon>Viridiplantae</taxon>
        <taxon>Streptophyta</taxon>
        <taxon>Embryophyta</taxon>
        <taxon>Tracheophyta</taxon>
        <taxon>Spermatophyta</taxon>
        <taxon>Magnoliopsida</taxon>
        <taxon>eudicotyledons</taxon>
        <taxon>Gunneridae</taxon>
        <taxon>Pentapetalae</taxon>
        <taxon>rosids</taxon>
        <taxon>fabids</taxon>
        <taxon>Cucurbitales</taxon>
        <taxon>Cucurbitaceae</taxon>
        <taxon>Cucurbiteae</taxon>
        <taxon>Cucurbita</taxon>
    </lineage>
</organism>
<keyword evidence="7" id="KW-1185">Reference proteome</keyword>
<evidence type="ECO:0000313" key="6">
    <source>
        <dbReference type="EMBL" id="KAG6579323.1"/>
    </source>
</evidence>
<dbReference type="GO" id="GO:0009909">
    <property type="term" value="P:regulation of flower development"/>
    <property type="evidence" value="ECO:0007669"/>
    <property type="project" value="InterPro"/>
</dbReference>
<proteinExistence type="predicted"/>
<evidence type="ECO:0000313" key="7">
    <source>
        <dbReference type="Proteomes" id="UP000685013"/>
    </source>
</evidence>
<keyword evidence="2 3" id="KW-0539">Nucleus</keyword>
<dbReference type="AlphaFoldDB" id="A0AAV6MEM0"/>
<dbReference type="PANTHER" id="PTHR31319">
    <property type="entry name" value="ZINC FINGER PROTEIN CONSTANS-LIKE 4"/>
    <property type="match status" value="1"/>
</dbReference>
<dbReference type="PROSITE" id="PS51017">
    <property type="entry name" value="CCT"/>
    <property type="match status" value="1"/>
</dbReference>
<dbReference type="PANTHER" id="PTHR31319:SF71">
    <property type="entry name" value="CCT MOTIF FAMILY PROTEIN"/>
    <property type="match status" value="1"/>
</dbReference>
<evidence type="ECO:0000259" key="5">
    <source>
        <dbReference type="PROSITE" id="PS51017"/>
    </source>
</evidence>
<comment type="subcellular location">
    <subcellularLocation>
        <location evidence="1 3">Nucleus</location>
    </subcellularLocation>
</comment>
<gene>
    <name evidence="6" type="primary">CO3</name>
    <name evidence="6" type="ORF">SDJN03_23771</name>
</gene>
<dbReference type="InterPro" id="IPR045281">
    <property type="entry name" value="CONSTANS-like"/>
</dbReference>
<dbReference type="GO" id="GO:0005634">
    <property type="term" value="C:nucleus"/>
    <property type="evidence" value="ECO:0007669"/>
    <property type="project" value="UniProtKB-SubCell"/>
</dbReference>
<feature type="chain" id="PRO_5043349847" evidence="4">
    <location>
        <begin position="29"/>
        <end position="346"/>
    </location>
</feature>
<evidence type="ECO:0000256" key="1">
    <source>
        <dbReference type="ARBA" id="ARBA00004123"/>
    </source>
</evidence>
<dbReference type="EMBL" id="JAGKQH010000015">
    <property type="protein sequence ID" value="KAG6579323.1"/>
    <property type="molecule type" value="Genomic_DNA"/>
</dbReference>
<feature type="non-terminal residue" evidence="6">
    <location>
        <position position="1"/>
    </location>
</feature>
<keyword evidence="4" id="KW-0732">Signal</keyword>
<accession>A0AAV6MEM0</accession>
<dbReference type="Pfam" id="PF06203">
    <property type="entry name" value="CCT"/>
    <property type="match status" value="1"/>
</dbReference>
<evidence type="ECO:0000256" key="2">
    <source>
        <dbReference type="ARBA" id="ARBA00023242"/>
    </source>
</evidence>
<evidence type="ECO:0000256" key="4">
    <source>
        <dbReference type="SAM" id="SignalP"/>
    </source>
</evidence>
<dbReference type="Proteomes" id="UP000685013">
    <property type="component" value="Chromosome 15"/>
</dbReference>